<sequence>MKKNIFIPILFLSVMMTACSGGTHVETTASQAETTVAKTTTEVPTTEETTKQAEVIQEETHAEDDIQYYRGRKEDSVYTNEVFNIKFDAPANNYKMESRDNIAQMRDIFIKQAGMTQEEADESIYMDLYATSENGTGVSNVNVVIEKMGTPFETETELENVVAKLQEQYKASGMVNVSVESAKAMFNGRETIAMSATDTSGDYTVYRKQIYIKSGNFMAIITASSTSEEKAQKCLDAFTSLK</sequence>
<dbReference type="PROSITE" id="PS51257">
    <property type="entry name" value="PROKAR_LIPOPROTEIN"/>
    <property type="match status" value="1"/>
</dbReference>
<dbReference type="EMBL" id="RRCO01000007">
    <property type="protein sequence ID" value="RRJ24373.1"/>
    <property type="molecule type" value="Genomic_DNA"/>
</dbReference>
<dbReference type="RefSeq" id="WP_128675082.1">
    <property type="nucleotide sequence ID" value="NZ_RRCO01000007.1"/>
</dbReference>
<name>A0A3P3QVK6_9FIRM</name>
<keyword evidence="1" id="KW-0732">Signal</keyword>
<proteinExistence type="predicted"/>
<evidence type="ECO:0008006" key="4">
    <source>
        <dbReference type="Google" id="ProtNLM"/>
    </source>
</evidence>
<organism evidence="2 3">
    <name type="scientific">Lachnoanaerobaculum gingivalis</name>
    <dbReference type="NCBI Taxonomy" id="2490855"/>
    <lineage>
        <taxon>Bacteria</taxon>
        <taxon>Bacillati</taxon>
        <taxon>Bacillota</taxon>
        <taxon>Clostridia</taxon>
        <taxon>Lachnospirales</taxon>
        <taxon>Lachnospiraceae</taxon>
        <taxon>Lachnoanaerobaculum</taxon>
    </lineage>
</organism>
<evidence type="ECO:0000313" key="3">
    <source>
        <dbReference type="Proteomes" id="UP000272490"/>
    </source>
</evidence>
<comment type="caution">
    <text evidence="2">The sequence shown here is derived from an EMBL/GenBank/DDBJ whole genome shotgun (WGS) entry which is preliminary data.</text>
</comment>
<dbReference type="Gene3D" id="3.40.1000.10">
    <property type="entry name" value="Mog1/PsbP, alpha/beta/alpha sandwich"/>
    <property type="match status" value="1"/>
</dbReference>
<keyword evidence="3" id="KW-1185">Reference proteome</keyword>
<dbReference type="OrthoDB" id="2054275at2"/>
<reference evidence="2 3" key="1">
    <citation type="submission" date="2018-11" db="EMBL/GenBank/DDBJ databases">
        <title>Genome sequencing of Lachnoanaerobaculum sp. KCOM 2030 (= ChDC B114).</title>
        <authorList>
            <person name="Kook J.-K."/>
            <person name="Park S.-N."/>
            <person name="Lim Y.K."/>
        </authorList>
    </citation>
    <scope>NUCLEOTIDE SEQUENCE [LARGE SCALE GENOMIC DNA]</scope>
    <source>
        <strain evidence="2 3">KCOM 2030</strain>
    </source>
</reference>
<dbReference type="Proteomes" id="UP000272490">
    <property type="component" value="Unassembled WGS sequence"/>
</dbReference>
<gene>
    <name evidence="2" type="ORF">EHV10_13400</name>
</gene>
<protein>
    <recommendedName>
        <fullName evidence="4">Lipoprotein</fullName>
    </recommendedName>
</protein>
<feature type="chain" id="PRO_5038752358" description="Lipoprotein" evidence="1">
    <location>
        <begin position="21"/>
        <end position="242"/>
    </location>
</feature>
<feature type="signal peptide" evidence="1">
    <location>
        <begin position="1"/>
        <end position="20"/>
    </location>
</feature>
<accession>A0A3P3QVK6</accession>
<evidence type="ECO:0000256" key="1">
    <source>
        <dbReference type="SAM" id="SignalP"/>
    </source>
</evidence>
<evidence type="ECO:0000313" key="2">
    <source>
        <dbReference type="EMBL" id="RRJ24373.1"/>
    </source>
</evidence>
<dbReference type="AlphaFoldDB" id="A0A3P3QVK6"/>